<comment type="subcellular location">
    <subcellularLocation>
        <location evidence="1">Cell membrane</location>
    </subcellularLocation>
</comment>
<evidence type="ECO:0000256" key="2">
    <source>
        <dbReference type="ARBA" id="ARBA00022475"/>
    </source>
</evidence>
<reference evidence="7 8" key="1">
    <citation type="submission" date="2021-06" db="EMBL/GenBank/DDBJ databases">
        <authorList>
            <person name="Criscuolo A."/>
        </authorList>
    </citation>
    <scope>NUCLEOTIDE SEQUENCE [LARGE SCALE GENOMIC DNA]</scope>
    <source>
        <strain evidence="8">CIP 111802</strain>
    </source>
</reference>
<evidence type="ECO:0000313" key="8">
    <source>
        <dbReference type="Proteomes" id="UP000730618"/>
    </source>
</evidence>
<keyword evidence="2" id="KW-1003">Cell membrane</keyword>
<dbReference type="PROSITE" id="PS50885">
    <property type="entry name" value="HAMP"/>
    <property type="match status" value="1"/>
</dbReference>
<organism evidence="7 8">
    <name type="scientific">Paenibacillus allorhizosphaerae</name>
    <dbReference type="NCBI Taxonomy" id="2849866"/>
    <lineage>
        <taxon>Bacteria</taxon>
        <taxon>Bacillati</taxon>
        <taxon>Bacillota</taxon>
        <taxon>Bacilli</taxon>
        <taxon>Bacillales</taxon>
        <taxon>Paenibacillaceae</taxon>
        <taxon>Paenibacillus</taxon>
    </lineage>
</organism>
<protein>
    <recommendedName>
        <fullName evidence="6">HAMP domain-containing protein</fullName>
    </recommendedName>
</protein>
<dbReference type="RefSeq" id="WP_218101811.1">
    <property type="nucleotide sequence ID" value="NZ_CAJVCE010000021.1"/>
</dbReference>
<dbReference type="InterPro" id="IPR050640">
    <property type="entry name" value="Bact_2-comp_sensor_kinase"/>
</dbReference>
<dbReference type="EMBL" id="CAJVCE010000021">
    <property type="protein sequence ID" value="CAG7653835.1"/>
    <property type="molecule type" value="Genomic_DNA"/>
</dbReference>
<evidence type="ECO:0000256" key="5">
    <source>
        <dbReference type="SAM" id="Phobius"/>
    </source>
</evidence>
<dbReference type="CDD" id="cd06225">
    <property type="entry name" value="HAMP"/>
    <property type="match status" value="1"/>
</dbReference>
<dbReference type="PANTHER" id="PTHR34220">
    <property type="entry name" value="SENSOR HISTIDINE KINASE YPDA"/>
    <property type="match status" value="1"/>
</dbReference>
<dbReference type="SMART" id="SM00387">
    <property type="entry name" value="HATPase_c"/>
    <property type="match status" value="1"/>
</dbReference>
<keyword evidence="8" id="KW-1185">Reference proteome</keyword>
<evidence type="ECO:0000313" key="7">
    <source>
        <dbReference type="EMBL" id="CAG7653835.1"/>
    </source>
</evidence>
<feature type="transmembrane region" description="Helical" evidence="5">
    <location>
        <begin position="7"/>
        <end position="25"/>
    </location>
</feature>
<keyword evidence="4 5" id="KW-0472">Membrane</keyword>
<name>A0ABN7TSC8_9BACL</name>
<evidence type="ECO:0000256" key="1">
    <source>
        <dbReference type="ARBA" id="ARBA00004236"/>
    </source>
</evidence>
<evidence type="ECO:0000256" key="3">
    <source>
        <dbReference type="ARBA" id="ARBA00022777"/>
    </source>
</evidence>
<dbReference type="SMART" id="SM00304">
    <property type="entry name" value="HAMP"/>
    <property type="match status" value="1"/>
</dbReference>
<gene>
    <name evidence="7" type="ORF">PAECIP111802_05594</name>
</gene>
<keyword evidence="5" id="KW-0812">Transmembrane</keyword>
<sequence>MNLITKVILLIFFLIAPIFIIYIYSNQKSTQVVEEQINIANQNRVSHFLSAIEDTMEQVSVYANIVTKDPDFAELAAGAVPENGYDYSLMIGTIERKLGLFSLSTSWMNRISVYFPALDLAVSSQTPIAYNEKELADNLRKGTSWTLRNVQVSGITKRVFTRYFVGPSAAAATDLSKSSIVVEVDLMENNITMLLDSFKTNGNNDPFFYKASGEYVPNSSSDEPMVREIIQSKSLGSDGSHKNIVKLRNKQYLIYALTSDKLGWTLVDYVPLEDILAPVTRSKHLFYLTSGLLLLFGVIAAFLLYVHVQVPIRSLTQSVFHFKRGEFSTRVTTKQNRDFQLLVTQFNEMAAQIQHLIEKVYLSDIRAKEASMKQLQSQINPHFLYNSLAFIVSMAKMNRTQPIVSMAHSLADYYRYTTRNDRMITTVRDELAFVTSYAEVMNWQLGKIRCETHVPESMLHEAIPRLLIQPIVENAIVHGLEPKVEDGSIRITGEEEQGWRRIIVEDDGVGMPPSEVEELQERLAKQKLPERSCGLWNVHMRLRYHFGEGSGIIVEAAASGGLRITLQWLKQETAVHVYE</sequence>
<dbReference type="Pfam" id="PF06580">
    <property type="entry name" value="His_kinase"/>
    <property type="match status" value="1"/>
</dbReference>
<dbReference type="InterPro" id="IPR003594">
    <property type="entry name" value="HATPase_dom"/>
</dbReference>
<feature type="domain" description="HAMP" evidence="6">
    <location>
        <begin position="306"/>
        <end position="358"/>
    </location>
</feature>
<keyword evidence="5" id="KW-1133">Transmembrane helix</keyword>
<keyword evidence="3" id="KW-0418">Kinase</keyword>
<comment type="caution">
    <text evidence="7">The sequence shown here is derived from an EMBL/GenBank/DDBJ whole genome shotgun (WGS) entry which is preliminary data.</text>
</comment>
<dbReference type="InterPro" id="IPR010559">
    <property type="entry name" value="Sig_transdc_His_kin_internal"/>
</dbReference>
<dbReference type="PANTHER" id="PTHR34220:SF7">
    <property type="entry name" value="SENSOR HISTIDINE KINASE YPDA"/>
    <property type="match status" value="1"/>
</dbReference>
<evidence type="ECO:0000256" key="4">
    <source>
        <dbReference type="ARBA" id="ARBA00023136"/>
    </source>
</evidence>
<dbReference type="Proteomes" id="UP000730618">
    <property type="component" value="Unassembled WGS sequence"/>
</dbReference>
<feature type="transmembrane region" description="Helical" evidence="5">
    <location>
        <begin position="285"/>
        <end position="306"/>
    </location>
</feature>
<dbReference type="InterPro" id="IPR003660">
    <property type="entry name" value="HAMP_dom"/>
</dbReference>
<accession>A0ABN7TSC8</accession>
<proteinExistence type="predicted"/>
<dbReference type="Pfam" id="PF02518">
    <property type="entry name" value="HATPase_c"/>
    <property type="match status" value="1"/>
</dbReference>
<keyword evidence="3" id="KW-0808">Transferase</keyword>
<evidence type="ECO:0000259" key="6">
    <source>
        <dbReference type="PROSITE" id="PS50885"/>
    </source>
</evidence>